<evidence type="ECO:0000313" key="1">
    <source>
        <dbReference type="EMBL" id="CDO17681.1"/>
    </source>
</evidence>
<dbReference type="AlphaFoldDB" id="A0A060RKA0"/>
<gene>
    <name evidence="1" type="ORF">BN963_SGAL_00874</name>
</gene>
<reference evidence="1 2" key="1">
    <citation type="submission" date="2014-02" db="EMBL/GenBank/DDBJ databases">
        <authorList>
            <person name="Manrique M."/>
        </authorList>
    </citation>
    <scope>NUCLEOTIDE SEQUENCE [LARGE SCALE GENOMIC DNA]</scope>
    <source>
        <strain evidence="1 2">LMG17956</strain>
    </source>
</reference>
<dbReference type="GeneID" id="64019341"/>
<dbReference type="RefSeq" id="WP_012962306.1">
    <property type="nucleotide sequence ID" value="NZ_JAMXTD010000001.1"/>
</dbReference>
<comment type="caution">
    <text evidence="1">The sequence shown here is derived from an EMBL/GenBank/DDBJ whole genome shotgun (WGS) entry which is preliminary data.</text>
</comment>
<dbReference type="EMBL" id="CCBC010000134">
    <property type="protein sequence ID" value="CDO17681.1"/>
    <property type="molecule type" value="Genomic_DNA"/>
</dbReference>
<dbReference type="InterPro" id="IPR046556">
    <property type="entry name" value="DUF6710"/>
</dbReference>
<organism evidence="1 2">
    <name type="scientific">Streptococcus gallolyticus</name>
    <dbReference type="NCBI Taxonomy" id="315405"/>
    <lineage>
        <taxon>Bacteria</taxon>
        <taxon>Bacillati</taxon>
        <taxon>Bacillota</taxon>
        <taxon>Bacilli</taxon>
        <taxon>Lactobacillales</taxon>
        <taxon>Streptococcaceae</taxon>
        <taxon>Streptococcus</taxon>
    </lineage>
</organism>
<accession>A0A060RKA0</accession>
<sequence length="236" mass="27712">MTKFTPNINVKYTIRDQLSKFKNNKKFNTYLHAVNDIINDKETTKQEKINGLNHIIKHLSLSIENQLIEDLLSNFQEFPEPTNDLLNFPTTLRPKEISFKKQIKISIHSTPIITFPWRRERLLKNLQLIGELANNPFKPNENHCYNIYVFPLNLVLIENGHHSTATALLENNTEITIDHYIDLSILYDSIYFNGTYFKNTHYHAKISPKYKEFGIIFEIGRLLNENNLNIIPQDIK</sequence>
<dbReference type="Pfam" id="PF20457">
    <property type="entry name" value="DUF6710"/>
    <property type="match status" value="1"/>
</dbReference>
<name>A0A060RKA0_9STRE</name>
<proteinExistence type="predicted"/>
<protein>
    <submittedName>
        <fullName evidence="1">Uncharacterized protein</fullName>
    </submittedName>
</protein>
<dbReference type="Proteomes" id="UP000027584">
    <property type="component" value="Unassembled WGS sequence"/>
</dbReference>
<reference evidence="1 2" key="2">
    <citation type="submission" date="2014-05" db="EMBL/GenBank/DDBJ databases">
        <title>Genome sequence of Streptococcus gallolyticus.</title>
        <authorList>
            <person name="Del Campo R."/>
        </authorList>
    </citation>
    <scope>NUCLEOTIDE SEQUENCE [LARGE SCALE GENOMIC DNA]</scope>
    <source>
        <strain evidence="1 2">LMG17956</strain>
    </source>
</reference>
<evidence type="ECO:0000313" key="2">
    <source>
        <dbReference type="Proteomes" id="UP000027584"/>
    </source>
</evidence>